<sequence length="143" mass="15950">MGIRQISNETHVQKGAVSTKTLDLLIPSGTRLRSNITAIVASISSRSSQDSSLVKPGMHRHLPGLAPGAAKGISADNRMRHRHEIRPRQDIYHLLTRCSVVQVVNNQQAEKRLAHVFAMRAPKNFPLTPSGPWYQEYSNKAHR</sequence>
<accession>F2RPC1</accession>
<proteinExistence type="predicted"/>
<protein>
    <submittedName>
        <fullName evidence="1">Uncharacterized protein</fullName>
    </submittedName>
</protein>
<dbReference type="AlphaFoldDB" id="F2RPC1"/>
<keyword evidence="2" id="KW-1185">Reference proteome</keyword>
<dbReference type="Proteomes" id="UP000009172">
    <property type="component" value="Unassembled WGS sequence"/>
</dbReference>
<gene>
    <name evidence="1" type="ORF">TESG_00730</name>
</gene>
<organism evidence="1 2">
    <name type="scientific">Trichophyton tonsurans (strain CBS 112818)</name>
    <name type="common">Scalp ringworm fungus</name>
    <dbReference type="NCBI Taxonomy" id="647933"/>
    <lineage>
        <taxon>Eukaryota</taxon>
        <taxon>Fungi</taxon>
        <taxon>Dikarya</taxon>
        <taxon>Ascomycota</taxon>
        <taxon>Pezizomycotina</taxon>
        <taxon>Eurotiomycetes</taxon>
        <taxon>Eurotiomycetidae</taxon>
        <taxon>Onygenales</taxon>
        <taxon>Arthrodermataceae</taxon>
        <taxon>Trichophyton</taxon>
    </lineage>
</organism>
<dbReference type="EMBL" id="GG698478">
    <property type="protein sequence ID" value="EGD93177.1"/>
    <property type="molecule type" value="Genomic_DNA"/>
</dbReference>
<reference evidence="2" key="1">
    <citation type="journal article" date="2012" name="MBio">
        <title>Comparative genome analysis of Trichophyton rubrum and related dermatophytes reveals candidate genes involved in infection.</title>
        <authorList>
            <person name="Martinez D.A."/>
            <person name="Oliver B.G."/>
            <person name="Graeser Y."/>
            <person name="Goldberg J.M."/>
            <person name="Li W."/>
            <person name="Martinez-Rossi N.M."/>
            <person name="Monod M."/>
            <person name="Shelest E."/>
            <person name="Barton R.C."/>
            <person name="Birch E."/>
            <person name="Brakhage A.A."/>
            <person name="Chen Z."/>
            <person name="Gurr S.J."/>
            <person name="Heiman D."/>
            <person name="Heitman J."/>
            <person name="Kosti I."/>
            <person name="Rossi A."/>
            <person name="Saif S."/>
            <person name="Samalova M."/>
            <person name="Saunders C.W."/>
            <person name="Shea T."/>
            <person name="Summerbell R.C."/>
            <person name="Xu J."/>
            <person name="Young S."/>
            <person name="Zeng Q."/>
            <person name="Birren B.W."/>
            <person name="Cuomo C.A."/>
            <person name="White T.C."/>
        </authorList>
    </citation>
    <scope>NUCLEOTIDE SEQUENCE [LARGE SCALE GENOMIC DNA]</scope>
    <source>
        <strain evidence="2">CBS 112818</strain>
    </source>
</reference>
<evidence type="ECO:0000313" key="2">
    <source>
        <dbReference type="Proteomes" id="UP000009172"/>
    </source>
</evidence>
<name>F2RPC1_TRIT1</name>
<evidence type="ECO:0000313" key="1">
    <source>
        <dbReference type="EMBL" id="EGD93177.1"/>
    </source>
</evidence>
<dbReference type="HOGENOM" id="CLU_1807627_0_0_1"/>